<dbReference type="AlphaFoldDB" id="A0A8J4GWL3"/>
<dbReference type="EMBL" id="BNCQ01000063">
    <property type="protein sequence ID" value="GIM15315.1"/>
    <property type="molecule type" value="Genomic_DNA"/>
</dbReference>
<gene>
    <name evidence="1" type="ORF">Vretimale_18129</name>
</gene>
<dbReference type="Proteomes" id="UP000722791">
    <property type="component" value="Unassembled WGS sequence"/>
</dbReference>
<proteinExistence type="predicted"/>
<reference evidence="1" key="1">
    <citation type="journal article" date="2021" name="Proc. Natl. Acad. Sci. U.S.A.">
        <title>Three genomes in the algal genus Volvox reveal the fate of a haploid sex-determining region after a transition to homothallism.</title>
        <authorList>
            <person name="Yamamoto K."/>
            <person name="Hamaji T."/>
            <person name="Kawai-Toyooka H."/>
            <person name="Matsuzaki R."/>
            <person name="Takahashi F."/>
            <person name="Nishimura Y."/>
            <person name="Kawachi M."/>
            <person name="Noguchi H."/>
            <person name="Minakuchi Y."/>
            <person name="Umen J.G."/>
            <person name="Toyoda A."/>
            <person name="Nozaki H."/>
        </authorList>
    </citation>
    <scope>NUCLEOTIDE SEQUENCE</scope>
    <source>
        <strain evidence="1">NIES-3785</strain>
    </source>
</reference>
<comment type="caution">
    <text evidence="1">The sequence shown here is derived from an EMBL/GenBank/DDBJ whole genome shotgun (WGS) entry which is preliminary data.</text>
</comment>
<name>A0A8J4GWL3_9CHLO</name>
<dbReference type="OrthoDB" id="526326at2759"/>
<protein>
    <submittedName>
        <fullName evidence="1">Uncharacterized protein</fullName>
    </submittedName>
</protein>
<evidence type="ECO:0000313" key="1">
    <source>
        <dbReference type="EMBL" id="GIM15315.1"/>
    </source>
</evidence>
<organism evidence="1 2">
    <name type="scientific">Volvox reticuliferus</name>
    <dbReference type="NCBI Taxonomy" id="1737510"/>
    <lineage>
        <taxon>Eukaryota</taxon>
        <taxon>Viridiplantae</taxon>
        <taxon>Chlorophyta</taxon>
        <taxon>core chlorophytes</taxon>
        <taxon>Chlorophyceae</taxon>
        <taxon>CS clade</taxon>
        <taxon>Chlamydomonadales</taxon>
        <taxon>Volvocaceae</taxon>
        <taxon>Volvox</taxon>
    </lineage>
</organism>
<evidence type="ECO:0000313" key="2">
    <source>
        <dbReference type="Proteomes" id="UP000722791"/>
    </source>
</evidence>
<accession>A0A8J4GWL3</accession>
<sequence>MASWRQRRYGHEWRPHQRASPAPLTFQRRASAANPLGRPSASLVGPGGSEGTASLQVNVSRSAGTGGAYEEHHCDLDDGDAAAGKSEGEEIGGSLMAGMQQKLLEGPAWEEWQRQPPVQRLAADGTQLSVIRAELPLLPPPPSGGVRLTALEILSAVLLQRLGLTASLQGAPHHHLVTRLNCFYCCCFSEIVDLIQGEFYSLNFRV</sequence>